<dbReference type="Proteomes" id="UP000613840">
    <property type="component" value="Unassembled WGS sequence"/>
</dbReference>
<comment type="similarity">
    <text evidence="1">Belongs to the cycloisomerase 2 family.</text>
</comment>
<dbReference type="EMBL" id="BMMZ01000006">
    <property type="protein sequence ID" value="GGL67870.1"/>
    <property type="molecule type" value="Genomic_DNA"/>
</dbReference>
<evidence type="ECO:0000256" key="1">
    <source>
        <dbReference type="ARBA" id="ARBA00005564"/>
    </source>
</evidence>
<dbReference type="Pfam" id="PF10282">
    <property type="entry name" value="Lactonase"/>
    <property type="match status" value="1"/>
</dbReference>
<dbReference type="InterPro" id="IPR015943">
    <property type="entry name" value="WD40/YVTN_repeat-like_dom_sf"/>
</dbReference>
<dbReference type="InterPro" id="IPR050282">
    <property type="entry name" value="Cycloisomerase_2"/>
</dbReference>
<gene>
    <name evidence="2" type="ORF">GCM10011575_28010</name>
</gene>
<comment type="caution">
    <text evidence="2">The sequence shown here is derived from an EMBL/GenBank/DDBJ whole genome shotgun (WGS) entry which is preliminary data.</text>
</comment>
<evidence type="ECO:0000313" key="3">
    <source>
        <dbReference type="Proteomes" id="UP000613840"/>
    </source>
</evidence>
<reference evidence="2" key="2">
    <citation type="submission" date="2020-09" db="EMBL/GenBank/DDBJ databases">
        <authorList>
            <person name="Sun Q."/>
            <person name="Zhou Y."/>
        </authorList>
    </citation>
    <scope>NUCLEOTIDE SEQUENCE</scope>
    <source>
        <strain evidence="2">CGMCC 4.7306</strain>
    </source>
</reference>
<dbReference type="InterPro" id="IPR019405">
    <property type="entry name" value="Lactonase_7-beta_prop"/>
</dbReference>
<dbReference type="GO" id="GO:0017057">
    <property type="term" value="F:6-phosphogluconolactonase activity"/>
    <property type="evidence" value="ECO:0007669"/>
    <property type="project" value="TreeGrafter"/>
</dbReference>
<dbReference type="InterPro" id="IPR011048">
    <property type="entry name" value="Haem_d1_sf"/>
</dbReference>
<dbReference type="Gene3D" id="2.130.10.10">
    <property type="entry name" value="YVTN repeat-like/Quinoprotein amine dehydrogenase"/>
    <property type="match status" value="1"/>
</dbReference>
<proteinExistence type="inferred from homology"/>
<evidence type="ECO:0008006" key="4">
    <source>
        <dbReference type="Google" id="ProtNLM"/>
    </source>
</evidence>
<sequence length="354" mass="36765">MSEADTQDAAQDVQPTYDAPEQIFIGGYTTEMGGGAAGLSRLSGADPSTEPATLGLHSPTFVIKHPSEPWLYAINETTPGSVSAVLSDDNGLHLINTVESGGDGGCHLCFDHTGNFVVVAHYTSGSIASFRIEDNGALSERIGLLQFSGSGPDPERQDAAHAHEVVSVGSSILVPDLGTDSVHIVRIDGDGNLTPATDSITLPPGSGPRHLVLAGQYLVVACELSASLWVGALDAQVGSEGITVPASARETDERIYPSAIAQYGEQIVVANRGADTLSFFTLDASGTPHPLVEIDCGGAWPRDLTVDGEQIWVANQVGDNVTVIRPTAVTGDPAGWQTVQQIATPSPAVVIPAR</sequence>
<keyword evidence="3" id="KW-1185">Reference proteome</keyword>
<dbReference type="RefSeq" id="WP_188895977.1">
    <property type="nucleotide sequence ID" value="NZ_BMMZ01000006.1"/>
</dbReference>
<dbReference type="SUPFAM" id="SSF51004">
    <property type="entry name" value="C-terminal (heme d1) domain of cytochrome cd1-nitrite reductase"/>
    <property type="match status" value="1"/>
</dbReference>
<reference evidence="2" key="1">
    <citation type="journal article" date="2014" name="Int. J. Syst. Evol. Microbiol.">
        <title>Complete genome sequence of Corynebacterium casei LMG S-19264T (=DSM 44701T), isolated from a smear-ripened cheese.</title>
        <authorList>
            <consortium name="US DOE Joint Genome Institute (JGI-PGF)"/>
            <person name="Walter F."/>
            <person name="Albersmeier A."/>
            <person name="Kalinowski J."/>
            <person name="Ruckert C."/>
        </authorList>
    </citation>
    <scope>NUCLEOTIDE SEQUENCE</scope>
    <source>
        <strain evidence="2">CGMCC 4.7306</strain>
    </source>
</reference>
<evidence type="ECO:0000313" key="2">
    <source>
        <dbReference type="EMBL" id="GGL67870.1"/>
    </source>
</evidence>
<dbReference type="PANTHER" id="PTHR30344">
    <property type="entry name" value="6-PHOSPHOGLUCONOLACTONASE-RELATED"/>
    <property type="match status" value="1"/>
</dbReference>
<accession>A0A917W4T8</accession>
<name>A0A917W4T8_9ACTN</name>
<protein>
    <recommendedName>
        <fullName evidence="4">6-phosphogluconolactonase, cycloisomerase 2 family</fullName>
    </recommendedName>
</protein>
<organism evidence="2 3">
    <name type="scientific">Microlunatus endophyticus</name>
    <dbReference type="NCBI Taxonomy" id="1716077"/>
    <lineage>
        <taxon>Bacteria</taxon>
        <taxon>Bacillati</taxon>
        <taxon>Actinomycetota</taxon>
        <taxon>Actinomycetes</taxon>
        <taxon>Propionibacteriales</taxon>
        <taxon>Propionibacteriaceae</taxon>
        <taxon>Microlunatus</taxon>
    </lineage>
</organism>
<dbReference type="PANTHER" id="PTHR30344:SF1">
    <property type="entry name" value="6-PHOSPHOGLUCONOLACTONASE"/>
    <property type="match status" value="1"/>
</dbReference>
<dbReference type="AlphaFoldDB" id="A0A917W4T8"/>